<accession>A0A1V6QMH9</accession>
<gene>
    <name evidence="1" type="ORF">PENANT_c001G04647</name>
</gene>
<organism evidence="1 2">
    <name type="scientific">Penicillium antarcticum</name>
    <dbReference type="NCBI Taxonomy" id="416450"/>
    <lineage>
        <taxon>Eukaryota</taxon>
        <taxon>Fungi</taxon>
        <taxon>Dikarya</taxon>
        <taxon>Ascomycota</taxon>
        <taxon>Pezizomycotina</taxon>
        <taxon>Eurotiomycetes</taxon>
        <taxon>Eurotiomycetidae</taxon>
        <taxon>Eurotiales</taxon>
        <taxon>Aspergillaceae</taxon>
        <taxon>Penicillium</taxon>
    </lineage>
</organism>
<protein>
    <submittedName>
        <fullName evidence="1">Uncharacterized protein</fullName>
    </submittedName>
</protein>
<name>A0A1V6QMH9_9EURO</name>
<evidence type="ECO:0000313" key="1">
    <source>
        <dbReference type="EMBL" id="OQD90454.1"/>
    </source>
</evidence>
<dbReference type="Proteomes" id="UP000191672">
    <property type="component" value="Unassembled WGS sequence"/>
</dbReference>
<evidence type="ECO:0000313" key="2">
    <source>
        <dbReference type="Proteomes" id="UP000191672"/>
    </source>
</evidence>
<sequence length="60" mass="6550">MEYTIHHTLEGIATPGATGGESDLALPTALPFSFNWCYMLSLNLERAVDLLAPRDNAMRG</sequence>
<keyword evidence="2" id="KW-1185">Reference proteome</keyword>
<comment type="caution">
    <text evidence="1">The sequence shown here is derived from an EMBL/GenBank/DDBJ whole genome shotgun (WGS) entry which is preliminary data.</text>
</comment>
<reference evidence="2" key="1">
    <citation type="journal article" date="2017" name="Nat. Microbiol.">
        <title>Global analysis of biosynthetic gene clusters reveals vast potential of secondary metabolite production in Penicillium species.</title>
        <authorList>
            <person name="Nielsen J.C."/>
            <person name="Grijseels S."/>
            <person name="Prigent S."/>
            <person name="Ji B."/>
            <person name="Dainat J."/>
            <person name="Nielsen K.F."/>
            <person name="Frisvad J.C."/>
            <person name="Workman M."/>
            <person name="Nielsen J."/>
        </authorList>
    </citation>
    <scope>NUCLEOTIDE SEQUENCE [LARGE SCALE GENOMIC DNA]</scope>
    <source>
        <strain evidence="2">IBT 31811</strain>
    </source>
</reference>
<dbReference type="AlphaFoldDB" id="A0A1V6QMH9"/>
<dbReference type="EMBL" id="MDYN01000001">
    <property type="protein sequence ID" value="OQD90454.1"/>
    <property type="molecule type" value="Genomic_DNA"/>
</dbReference>
<proteinExistence type="predicted"/>